<evidence type="ECO:0000256" key="8">
    <source>
        <dbReference type="ARBA" id="ARBA00022741"/>
    </source>
</evidence>
<dbReference type="GO" id="GO:0004674">
    <property type="term" value="F:protein serine/threonine kinase activity"/>
    <property type="evidence" value="ECO:0007669"/>
    <property type="project" value="UniProtKB-KW"/>
</dbReference>
<feature type="binding site" evidence="15">
    <location>
        <position position="68"/>
    </location>
    <ligand>
        <name>ATP</name>
        <dbReference type="ChEBI" id="CHEBI:30616"/>
    </ligand>
</feature>
<dbReference type="PROSITE" id="PS00018">
    <property type="entry name" value="EF_HAND_1"/>
    <property type="match status" value="1"/>
</dbReference>
<evidence type="ECO:0000313" key="20">
    <source>
        <dbReference type="Proteomes" id="UP000187209"/>
    </source>
</evidence>
<evidence type="ECO:0000256" key="3">
    <source>
        <dbReference type="ARBA" id="ARBA00012513"/>
    </source>
</evidence>
<dbReference type="Proteomes" id="UP000187209">
    <property type="component" value="Unassembled WGS sequence"/>
</dbReference>
<evidence type="ECO:0000256" key="7">
    <source>
        <dbReference type="ARBA" id="ARBA00022737"/>
    </source>
</evidence>
<comment type="cofactor">
    <cofactor evidence="1">
        <name>Mg(2+)</name>
        <dbReference type="ChEBI" id="CHEBI:18420"/>
    </cofactor>
</comment>
<evidence type="ECO:0000256" key="4">
    <source>
        <dbReference type="ARBA" id="ARBA00022527"/>
    </source>
</evidence>
<proteinExistence type="inferred from homology"/>
<keyword evidence="4 16" id="KW-0723">Serine/threonine-protein kinase</keyword>
<keyword evidence="20" id="KW-1185">Reference proteome</keyword>
<evidence type="ECO:0000259" key="17">
    <source>
        <dbReference type="PROSITE" id="PS50011"/>
    </source>
</evidence>
<dbReference type="InterPro" id="IPR011992">
    <property type="entry name" value="EF-hand-dom_pair"/>
</dbReference>
<comment type="subunit">
    <text evidence="2">Monomer.</text>
</comment>
<dbReference type="PROSITE" id="PS00108">
    <property type="entry name" value="PROTEIN_KINASE_ST"/>
    <property type="match status" value="1"/>
</dbReference>
<dbReference type="InterPro" id="IPR008271">
    <property type="entry name" value="Ser/Thr_kinase_AS"/>
</dbReference>
<evidence type="ECO:0000256" key="16">
    <source>
        <dbReference type="RuleBase" id="RU000304"/>
    </source>
</evidence>
<dbReference type="CDD" id="cd05117">
    <property type="entry name" value="STKc_CAMK"/>
    <property type="match status" value="1"/>
</dbReference>
<dbReference type="GO" id="GO:0005524">
    <property type="term" value="F:ATP binding"/>
    <property type="evidence" value="ECO:0007669"/>
    <property type="project" value="UniProtKB-UniRule"/>
</dbReference>
<organism evidence="19 20">
    <name type="scientific">Stentor coeruleus</name>
    <dbReference type="NCBI Taxonomy" id="5963"/>
    <lineage>
        <taxon>Eukaryota</taxon>
        <taxon>Sar</taxon>
        <taxon>Alveolata</taxon>
        <taxon>Ciliophora</taxon>
        <taxon>Postciliodesmatophora</taxon>
        <taxon>Heterotrichea</taxon>
        <taxon>Heterotrichida</taxon>
        <taxon>Stentoridae</taxon>
        <taxon>Stentor</taxon>
    </lineage>
</organism>
<dbReference type="InterPro" id="IPR000719">
    <property type="entry name" value="Prot_kinase_dom"/>
</dbReference>
<sequence>MGCGKTKEKTLVAITIDTPRLKIHKTLIWKHPKSFYEEYQSGNKIGTGGFAEVRRCTHKTTCQMRAVKIYYKNLFTADYVSSNGFHNEIEIFRRIDHPNLVKVYEYFEDEKCFYITMEFCKGGELFEKVSNKTKIPERTVCLIMKQILSIVSYLHEKLIVHRDIKPENILLEDRDGDFHIKIADFGNAIFFSKAQNIKGQAGTSYYMSPEVIDSEYSEKCDEWSCGVIMFMLITGCPPFIGNSDDEIISNVKKQEYSLENPSFATISHEAKDLIKSLLTPENNRLSAADALKHPWFELFKEKQGLQTTSDFYMKIQENIRNYRPSCNFKDAIKAFIISHVMGDKDIRPVRDVFMFLDEDHDGKIDDHDIGKYMNKSFKDGGNEGQINIFKYFEGETRGFLEYNEFLRVALEDSLILTKKNVLMAFGMLDWYKNGVVTAEMLMAAIESNAKDVEIWKNMIEETFRKKDGSFGIRQICEMIEGG</sequence>
<evidence type="ECO:0000256" key="15">
    <source>
        <dbReference type="PROSITE-ProRule" id="PRU10141"/>
    </source>
</evidence>
<dbReference type="PROSITE" id="PS50011">
    <property type="entry name" value="PROTEIN_KINASE_DOM"/>
    <property type="match status" value="1"/>
</dbReference>
<comment type="caution">
    <text evidence="19">The sequence shown here is derived from an EMBL/GenBank/DDBJ whole genome shotgun (WGS) entry which is preliminary data.</text>
</comment>
<evidence type="ECO:0000313" key="19">
    <source>
        <dbReference type="EMBL" id="OMJ71142.1"/>
    </source>
</evidence>
<protein>
    <recommendedName>
        <fullName evidence="3">non-specific serine/threonine protein kinase</fullName>
        <ecNumber evidence="3">2.7.11.1</ecNumber>
    </recommendedName>
</protein>
<dbReference type="Gene3D" id="1.10.238.10">
    <property type="entry name" value="EF-hand"/>
    <property type="match status" value="2"/>
</dbReference>
<comment type="catalytic activity">
    <reaction evidence="13">
        <text>L-threonyl-[protein] + ATP = O-phospho-L-threonyl-[protein] + ADP + H(+)</text>
        <dbReference type="Rhea" id="RHEA:46608"/>
        <dbReference type="Rhea" id="RHEA-COMP:11060"/>
        <dbReference type="Rhea" id="RHEA-COMP:11605"/>
        <dbReference type="ChEBI" id="CHEBI:15378"/>
        <dbReference type="ChEBI" id="CHEBI:30013"/>
        <dbReference type="ChEBI" id="CHEBI:30616"/>
        <dbReference type="ChEBI" id="CHEBI:61977"/>
        <dbReference type="ChEBI" id="CHEBI:456216"/>
        <dbReference type="EC" id="2.7.11.1"/>
    </reaction>
</comment>
<dbReference type="EMBL" id="MPUH01001019">
    <property type="protein sequence ID" value="OMJ71142.1"/>
    <property type="molecule type" value="Genomic_DNA"/>
</dbReference>
<evidence type="ECO:0000256" key="6">
    <source>
        <dbReference type="ARBA" id="ARBA00022723"/>
    </source>
</evidence>
<evidence type="ECO:0000256" key="2">
    <source>
        <dbReference type="ARBA" id="ARBA00011245"/>
    </source>
</evidence>
<evidence type="ECO:0000256" key="1">
    <source>
        <dbReference type="ARBA" id="ARBA00001946"/>
    </source>
</evidence>
<keyword evidence="11 15" id="KW-0067">ATP-binding</keyword>
<dbReference type="SMART" id="SM00220">
    <property type="entry name" value="S_TKc"/>
    <property type="match status" value="1"/>
</dbReference>
<keyword evidence="6" id="KW-0479">Metal-binding</keyword>
<dbReference type="Pfam" id="PF00069">
    <property type="entry name" value="Pkinase"/>
    <property type="match status" value="1"/>
</dbReference>
<comment type="catalytic activity">
    <reaction evidence="14">
        <text>L-seryl-[protein] + ATP = O-phospho-L-seryl-[protein] + ADP + H(+)</text>
        <dbReference type="Rhea" id="RHEA:17989"/>
        <dbReference type="Rhea" id="RHEA-COMP:9863"/>
        <dbReference type="Rhea" id="RHEA-COMP:11604"/>
        <dbReference type="ChEBI" id="CHEBI:15378"/>
        <dbReference type="ChEBI" id="CHEBI:29999"/>
        <dbReference type="ChEBI" id="CHEBI:30616"/>
        <dbReference type="ChEBI" id="CHEBI:83421"/>
        <dbReference type="ChEBI" id="CHEBI:456216"/>
        <dbReference type="EC" id="2.7.11.1"/>
    </reaction>
</comment>
<dbReference type="EC" id="2.7.11.1" evidence="3"/>
<feature type="domain" description="Protein kinase" evidence="17">
    <location>
        <begin position="39"/>
        <end position="296"/>
    </location>
</feature>
<evidence type="ECO:0000256" key="10">
    <source>
        <dbReference type="ARBA" id="ARBA00022837"/>
    </source>
</evidence>
<keyword evidence="9" id="KW-0418">Kinase</keyword>
<evidence type="ECO:0000256" key="13">
    <source>
        <dbReference type="ARBA" id="ARBA00047899"/>
    </source>
</evidence>
<dbReference type="FunFam" id="3.30.200.20:FF:000315">
    <property type="entry name" value="Calcium-dependent protein kinase 3"/>
    <property type="match status" value="1"/>
</dbReference>
<keyword evidence="10" id="KW-0106">Calcium</keyword>
<dbReference type="InterPro" id="IPR018247">
    <property type="entry name" value="EF_Hand_1_Ca_BS"/>
</dbReference>
<dbReference type="Gene3D" id="1.10.510.10">
    <property type="entry name" value="Transferase(Phosphotransferase) domain 1"/>
    <property type="match status" value="1"/>
</dbReference>
<gene>
    <name evidence="19" type="ORF">SteCoe_30731</name>
</gene>
<evidence type="ECO:0000259" key="18">
    <source>
        <dbReference type="PROSITE" id="PS50222"/>
    </source>
</evidence>
<dbReference type="InterPro" id="IPR017441">
    <property type="entry name" value="Protein_kinase_ATP_BS"/>
</dbReference>
<evidence type="ECO:0000256" key="9">
    <source>
        <dbReference type="ARBA" id="ARBA00022777"/>
    </source>
</evidence>
<dbReference type="OrthoDB" id="419455at2759"/>
<dbReference type="PROSITE" id="PS00107">
    <property type="entry name" value="PROTEIN_KINASE_ATP"/>
    <property type="match status" value="1"/>
</dbReference>
<evidence type="ECO:0000256" key="5">
    <source>
        <dbReference type="ARBA" id="ARBA00022679"/>
    </source>
</evidence>
<dbReference type="GO" id="GO:0005509">
    <property type="term" value="F:calcium ion binding"/>
    <property type="evidence" value="ECO:0007669"/>
    <property type="project" value="InterPro"/>
</dbReference>
<dbReference type="InterPro" id="IPR050205">
    <property type="entry name" value="CDPK_Ser/Thr_kinases"/>
</dbReference>
<dbReference type="InterPro" id="IPR002048">
    <property type="entry name" value="EF_hand_dom"/>
</dbReference>
<accession>A0A1R2B2Z8</accession>
<dbReference type="AlphaFoldDB" id="A0A1R2B2Z8"/>
<reference evidence="19 20" key="1">
    <citation type="submission" date="2016-11" db="EMBL/GenBank/DDBJ databases">
        <title>The macronuclear genome of Stentor coeruleus: a giant cell with tiny introns.</title>
        <authorList>
            <person name="Slabodnick M."/>
            <person name="Ruby J.G."/>
            <person name="Reiff S.B."/>
            <person name="Swart E.C."/>
            <person name="Gosai S."/>
            <person name="Prabakaran S."/>
            <person name="Witkowska E."/>
            <person name="Larue G.E."/>
            <person name="Fisher S."/>
            <person name="Freeman R.M."/>
            <person name="Gunawardena J."/>
            <person name="Chu W."/>
            <person name="Stover N.A."/>
            <person name="Gregory B.D."/>
            <person name="Nowacki M."/>
            <person name="Derisi J."/>
            <person name="Roy S.W."/>
            <person name="Marshall W.F."/>
            <person name="Sood P."/>
        </authorList>
    </citation>
    <scope>NUCLEOTIDE SEQUENCE [LARGE SCALE GENOMIC DNA]</scope>
    <source>
        <strain evidence="19">WM001</strain>
    </source>
</reference>
<name>A0A1R2B2Z8_9CILI</name>
<evidence type="ECO:0000256" key="14">
    <source>
        <dbReference type="ARBA" id="ARBA00048679"/>
    </source>
</evidence>
<dbReference type="SUPFAM" id="SSF47473">
    <property type="entry name" value="EF-hand"/>
    <property type="match status" value="1"/>
</dbReference>
<comment type="similarity">
    <text evidence="12">Belongs to the protein kinase superfamily. Ser/Thr protein kinase family. CDPK subfamily.</text>
</comment>
<dbReference type="Gene3D" id="3.30.200.20">
    <property type="entry name" value="Phosphorylase Kinase, domain 1"/>
    <property type="match status" value="1"/>
</dbReference>
<evidence type="ECO:0000256" key="11">
    <source>
        <dbReference type="ARBA" id="ARBA00022840"/>
    </source>
</evidence>
<keyword evidence="7" id="KW-0677">Repeat</keyword>
<dbReference type="FunFam" id="1.10.510.10:FF:000571">
    <property type="entry name" value="Maternal embryonic leucine zipper kinase"/>
    <property type="match status" value="1"/>
</dbReference>
<keyword evidence="5" id="KW-0808">Transferase</keyword>
<dbReference type="InterPro" id="IPR011009">
    <property type="entry name" value="Kinase-like_dom_sf"/>
</dbReference>
<dbReference type="PROSITE" id="PS50222">
    <property type="entry name" value="EF_HAND_2"/>
    <property type="match status" value="1"/>
</dbReference>
<keyword evidence="8 15" id="KW-0547">Nucleotide-binding</keyword>
<evidence type="ECO:0000256" key="12">
    <source>
        <dbReference type="ARBA" id="ARBA00024334"/>
    </source>
</evidence>
<feature type="domain" description="EF-hand" evidence="18">
    <location>
        <begin position="344"/>
        <end position="379"/>
    </location>
</feature>
<dbReference type="SUPFAM" id="SSF56112">
    <property type="entry name" value="Protein kinase-like (PK-like)"/>
    <property type="match status" value="1"/>
</dbReference>
<dbReference type="PANTHER" id="PTHR24349">
    <property type="entry name" value="SERINE/THREONINE-PROTEIN KINASE"/>
    <property type="match status" value="1"/>
</dbReference>